<dbReference type="OrthoDB" id="9808166at2"/>
<dbReference type="GO" id="GO:0140664">
    <property type="term" value="F:ATP-dependent DNA damage sensor activity"/>
    <property type="evidence" value="ECO:0007669"/>
    <property type="project" value="InterPro"/>
</dbReference>
<keyword evidence="7" id="KW-1185">Reference proteome</keyword>
<dbReference type="PANTHER" id="PTHR11361:SF34">
    <property type="entry name" value="DNA MISMATCH REPAIR PROTEIN MSH1, MITOCHONDRIAL"/>
    <property type="match status" value="1"/>
</dbReference>
<dbReference type="GO" id="GO:0006298">
    <property type="term" value="P:mismatch repair"/>
    <property type="evidence" value="ECO:0007669"/>
    <property type="project" value="InterPro"/>
</dbReference>
<comment type="caution">
    <text evidence="5">The sequence shown here is derived from an EMBL/GenBank/DDBJ whole genome shotgun (WGS) entry which is preliminary data.</text>
</comment>
<evidence type="ECO:0000313" key="6">
    <source>
        <dbReference type="EMBL" id="MQS97596.1"/>
    </source>
</evidence>
<dbReference type="RefSeq" id="WP_153384658.1">
    <property type="nucleotide sequence ID" value="NZ_VDFO01000022.1"/>
</dbReference>
<evidence type="ECO:0000256" key="1">
    <source>
        <dbReference type="ARBA" id="ARBA00022741"/>
    </source>
</evidence>
<dbReference type="Pfam" id="PF00488">
    <property type="entry name" value="MutS_V"/>
    <property type="match status" value="1"/>
</dbReference>
<sequence>MFNSLLFTNTNKPAELLPNDDPIFQDLNLDDLFLQVNQLTGFDISEFNHQPLIDDEEIRYRQETFKDFQNEDIYHDFEDFTKQMLYSMKEHEEIHKLYPQAYREHKLVNILDDELNAIHSLILNLQDLSLDSKGLVKFIDYLEEYENSEKILAIKKDIKNINHDFNDIYYRLYLNGRNVTVEASPEPKESMDSRFEEIFTPIFNHQKDLTKPVKMDDIYGSYNMNNLQVSIITELVKLYPDQFAEMNQFYQKYATYHDELIEKIVKELTFFLAWQKAELTVEKIGHLAFTLPILVKSGSKRIDNSFDFGLALKQFTSTQTIVTNQVEINPKKPFLVISGPNQGGKTTYARMVGQIFYLARLGIAIAGTSAKIRTRQSIFTHFDRQESSNKLSGLLETDVERIHQIIQKVDQNSFVILNELFSSTSEEDATKLGTRVVKELDKRHASGIYVTFLESLGTLPQVQPLMSQVTADAKRTFKVIPEELNGKAYTDILLNKYHLSQDNIEGKLSQ</sequence>
<dbReference type="PANTHER" id="PTHR11361">
    <property type="entry name" value="DNA MISMATCH REPAIR PROTEIN MUTS FAMILY MEMBER"/>
    <property type="match status" value="1"/>
</dbReference>
<dbReference type="Gene3D" id="3.40.50.300">
    <property type="entry name" value="P-loop containing nucleotide triphosphate hydrolases"/>
    <property type="match status" value="1"/>
</dbReference>
<dbReference type="AlphaFoldDB" id="A0A5P0ZM16"/>
<protein>
    <recommendedName>
        <fullName evidence="4">DNA mismatch repair proteins mutS family domain-containing protein</fullName>
    </recommendedName>
</protein>
<evidence type="ECO:0000313" key="5">
    <source>
        <dbReference type="EMBL" id="MQS75247.1"/>
    </source>
</evidence>
<gene>
    <name evidence="6" type="ORF">FHL05_06800</name>
    <name evidence="5" type="ORF">FHL06_02410</name>
</gene>
<dbReference type="GO" id="GO:0005829">
    <property type="term" value="C:cytosol"/>
    <property type="evidence" value="ECO:0007669"/>
    <property type="project" value="TreeGrafter"/>
</dbReference>
<feature type="domain" description="DNA mismatch repair proteins mutS family" evidence="4">
    <location>
        <begin position="332"/>
        <end position="501"/>
    </location>
</feature>
<organism evidence="5 8">
    <name type="scientific">Companilactobacillus halodurans</name>
    <dbReference type="NCBI Taxonomy" id="2584183"/>
    <lineage>
        <taxon>Bacteria</taxon>
        <taxon>Bacillati</taxon>
        <taxon>Bacillota</taxon>
        <taxon>Bacilli</taxon>
        <taxon>Lactobacillales</taxon>
        <taxon>Lactobacillaceae</taxon>
        <taxon>Companilactobacillus</taxon>
    </lineage>
</organism>
<dbReference type="Proteomes" id="UP000414364">
    <property type="component" value="Unassembled WGS sequence"/>
</dbReference>
<evidence type="ECO:0000313" key="8">
    <source>
        <dbReference type="Proteomes" id="UP000414364"/>
    </source>
</evidence>
<evidence type="ECO:0000256" key="3">
    <source>
        <dbReference type="ARBA" id="ARBA00023125"/>
    </source>
</evidence>
<proteinExistence type="predicted"/>
<dbReference type="GO" id="GO:0005524">
    <property type="term" value="F:ATP binding"/>
    <property type="evidence" value="ECO:0007669"/>
    <property type="project" value="UniProtKB-KW"/>
</dbReference>
<dbReference type="EMBL" id="VDFO01000022">
    <property type="protein sequence ID" value="MQS97596.1"/>
    <property type="molecule type" value="Genomic_DNA"/>
</dbReference>
<dbReference type="EMBL" id="VDFP01000003">
    <property type="protein sequence ID" value="MQS75247.1"/>
    <property type="molecule type" value="Genomic_DNA"/>
</dbReference>
<dbReference type="InterPro" id="IPR045076">
    <property type="entry name" value="MutS"/>
</dbReference>
<evidence type="ECO:0000259" key="4">
    <source>
        <dbReference type="SMART" id="SM00534"/>
    </source>
</evidence>
<dbReference type="GO" id="GO:0030983">
    <property type="term" value="F:mismatched DNA binding"/>
    <property type="evidence" value="ECO:0007669"/>
    <property type="project" value="InterPro"/>
</dbReference>
<dbReference type="SUPFAM" id="SSF52540">
    <property type="entry name" value="P-loop containing nucleoside triphosphate hydrolases"/>
    <property type="match status" value="1"/>
</dbReference>
<evidence type="ECO:0000256" key="2">
    <source>
        <dbReference type="ARBA" id="ARBA00022840"/>
    </source>
</evidence>
<reference evidence="7 8" key="1">
    <citation type="journal article" date="2019" name="Syst. Appl. Microbiol.">
        <title>Polyphasic characterization of two novel Lactobacillus spp. isolated from blown salami packages: Description of Lactobacillus halodurans sp. nov. and Lactobacillus salsicarnum sp. nov.</title>
        <authorList>
            <person name="Schuster J.A."/>
            <person name="Klingl A."/>
            <person name="Vogel R.F."/>
            <person name="Ehrmann M.A."/>
        </authorList>
    </citation>
    <scope>NUCLEOTIDE SEQUENCE [LARGE SCALE GENOMIC DNA]</scope>
    <source>
        <strain evidence="6 7">TMW 1.1920</strain>
        <strain evidence="5 8">TMW 1.2172</strain>
    </source>
</reference>
<dbReference type="InterPro" id="IPR000432">
    <property type="entry name" value="DNA_mismatch_repair_MutS_C"/>
</dbReference>
<evidence type="ECO:0000313" key="7">
    <source>
        <dbReference type="Proteomes" id="UP000371423"/>
    </source>
</evidence>
<dbReference type="InterPro" id="IPR027417">
    <property type="entry name" value="P-loop_NTPase"/>
</dbReference>
<dbReference type="SMART" id="SM00534">
    <property type="entry name" value="MUTSac"/>
    <property type="match status" value="1"/>
</dbReference>
<dbReference type="Proteomes" id="UP000371423">
    <property type="component" value="Unassembled WGS sequence"/>
</dbReference>
<keyword evidence="1" id="KW-0547">Nucleotide-binding</keyword>
<name>A0A5P0ZM16_9LACO</name>
<accession>A0A5P0ZM16</accession>
<keyword evidence="3" id="KW-0238">DNA-binding</keyword>
<keyword evidence="2" id="KW-0067">ATP-binding</keyword>